<organism evidence="2 3">
    <name type="scientific">Holothuria leucospilota</name>
    <name type="common">Black long sea cucumber</name>
    <name type="synonym">Mertensiothuria leucospilota</name>
    <dbReference type="NCBI Taxonomy" id="206669"/>
    <lineage>
        <taxon>Eukaryota</taxon>
        <taxon>Metazoa</taxon>
        <taxon>Echinodermata</taxon>
        <taxon>Eleutherozoa</taxon>
        <taxon>Echinozoa</taxon>
        <taxon>Holothuroidea</taxon>
        <taxon>Aspidochirotacea</taxon>
        <taxon>Aspidochirotida</taxon>
        <taxon>Holothuriidae</taxon>
        <taxon>Holothuria</taxon>
    </lineage>
</organism>
<feature type="compositionally biased region" description="Basic and acidic residues" evidence="1">
    <location>
        <begin position="593"/>
        <end position="603"/>
    </location>
</feature>
<gene>
    <name evidence="2" type="ORF">HOLleu_10621</name>
</gene>
<name>A0A9Q1CF32_HOLLE</name>
<evidence type="ECO:0000313" key="2">
    <source>
        <dbReference type="EMBL" id="KAJ8043505.1"/>
    </source>
</evidence>
<evidence type="ECO:0000256" key="1">
    <source>
        <dbReference type="SAM" id="MobiDB-lite"/>
    </source>
</evidence>
<feature type="compositionally biased region" description="Acidic residues" evidence="1">
    <location>
        <begin position="453"/>
        <end position="462"/>
    </location>
</feature>
<feature type="region of interest" description="Disordered" evidence="1">
    <location>
        <begin position="554"/>
        <end position="861"/>
    </location>
</feature>
<dbReference type="Proteomes" id="UP001152320">
    <property type="component" value="Chromosome 4"/>
</dbReference>
<dbReference type="AlphaFoldDB" id="A0A9Q1CF32"/>
<sequence>MERKANRFIHKLADKLLKENWHDMSEAAVMKHHFTKAVEAMKAGKLKQELSTHMPLYAKKFCHIMLTTSRKRPMGSSSPQLQETLAPHPSALPDTNHVEEAPELSSHLERVGFAFNLYASDGEVTYPALHSKKDSDLLSSLCVPSGNEAFQLISSKYFSGEKSYQSLKQATQLLIGQKQPEITLRYLSAVVKNISKEVETVVSQEDEKGCADLLAFINQLLMLSRFRSTMTRMSFPENITPSIDDLLAALLSMSVDLGAIVSRSVEDLPKFAKQTTLQVLLHLDHSPSHQLDVLLQLTSSTKDAAFLEPLYRRILCCHQPMPSNAIFIKFVCAVRQAKKILHSTIPEVVTALVQEACLWSPANLAVWLQECSAQWLSNVKKNSKKTGNAEIVKYLVDSASEEEVSDLLEFLMTSEETVKVEEEEDLGDLFFVDKSKDDVEGILPEGSEIFERGDEDVEDSDLEEQINLADELLAELDRGLLKRNDAEENEGGSAGEMENKGEDKKDDDEDVPIDEEEKMEISEVSPLEGVENGGQVSPIFNFLPGQEISFEEKRAQDLNLLQPRKVSMSPKKRKLSDKSQNNQDRTDTSGVDEAVHGKKKVVETEEQSLSTAKRNSRRRRGKSNFTSKDVKLSSPCIKDRSVLENGSGLNLGQGVGEKEEGGSIGEVDQVEGLQRSQEEGTLSVNGQEDEGAKESLDKMHDVVPSSEIDERDSSVHCHERLSFPMLSEQQRKEDSPNRRRKVRRRKSDENGKRNSFKTPKIMAKVENPVSAASNGDEDDSAGQKEEEEGGKDGEGMEHQVSKFLKEIRYKTRRAVGSPEPRRSSRIRQASTSSTEGGHIAPKRKEFGKMRMSLRMRTSSQK</sequence>
<feature type="compositionally biased region" description="Acidic residues" evidence="1">
    <location>
        <begin position="505"/>
        <end position="518"/>
    </location>
</feature>
<reference evidence="2" key="1">
    <citation type="submission" date="2021-10" db="EMBL/GenBank/DDBJ databases">
        <title>Tropical sea cucumber genome reveals ecological adaptation and Cuvierian tubules defense mechanism.</title>
        <authorList>
            <person name="Chen T."/>
        </authorList>
    </citation>
    <scope>NUCLEOTIDE SEQUENCE</scope>
    <source>
        <strain evidence="2">Nanhai2018</strain>
        <tissue evidence="2">Muscle</tissue>
    </source>
</reference>
<keyword evidence="3" id="KW-1185">Reference proteome</keyword>
<dbReference type="OrthoDB" id="10071568at2759"/>
<feature type="compositionally biased region" description="Basic and acidic residues" evidence="1">
    <location>
        <begin position="690"/>
        <end position="701"/>
    </location>
</feature>
<feature type="compositionally biased region" description="Basic and acidic residues" evidence="1">
    <location>
        <begin position="711"/>
        <end position="721"/>
    </location>
</feature>
<feature type="region of interest" description="Disordered" evidence="1">
    <location>
        <begin position="483"/>
        <end position="540"/>
    </location>
</feature>
<feature type="region of interest" description="Disordered" evidence="1">
    <location>
        <begin position="71"/>
        <end position="103"/>
    </location>
</feature>
<feature type="compositionally biased region" description="Basic and acidic residues" evidence="1">
    <location>
        <begin position="790"/>
        <end position="809"/>
    </location>
</feature>
<protein>
    <submittedName>
        <fullName evidence="2">Uncharacterized protein</fullName>
    </submittedName>
</protein>
<accession>A0A9Q1CF32</accession>
<proteinExistence type="predicted"/>
<feature type="compositionally biased region" description="Polar residues" evidence="1">
    <location>
        <begin position="826"/>
        <end position="835"/>
    </location>
</feature>
<feature type="region of interest" description="Disordered" evidence="1">
    <location>
        <begin position="443"/>
        <end position="462"/>
    </location>
</feature>
<comment type="caution">
    <text evidence="2">The sequence shown here is derived from an EMBL/GenBank/DDBJ whole genome shotgun (WGS) entry which is preliminary data.</text>
</comment>
<dbReference type="EMBL" id="JAIZAY010000004">
    <property type="protein sequence ID" value="KAJ8043505.1"/>
    <property type="molecule type" value="Genomic_DNA"/>
</dbReference>
<feature type="compositionally biased region" description="Acidic residues" evidence="1">
    <location>
        <begin position="775"/>
        <end position="789"/>
    </location>
</feature>
<evidence type="ECO:0000313" key="3">
    <source>
        <dbReference type="Proteomes" id="UP001152320"/>
    </source>
</evidence>